<sequence>MLSDDAFDYDRAMSFAKCRAASLGMGVAMRSLNETLEADDPSAEERLSLVAKRVIASISRSPPALERHLSQSSVLSDATEDDDVASAERNECEMVTEYVKRWASNNRLDSTYWQGFAPLHLNVAVPLAQELTVYLTEQVIRDVSARLNLPPPLEYERSRPRLTSDPIHVGLARLVEYGYLVRRAIPVGYAPHQVLEKLRAAFNEECKANERRPVQTVTARLQAGAKCAAGTRKEATTRRDPWTPIASRLRVDVTLWMTGDDDAATAAY</sequence>
<keyword evidence="2" id="KW-1185">Reference proteome</keyword>
<reference evidence="1" key="1">
    <citation type="journal article" date="2018" name="Genome Biol. Evol.">
        <title>Genomics and development of Lentinus tigrinus, a white-rot wood-decaying mushroom with dimorphic fruiting bodies.</title>
        <authorList>
            <person name="Wu B."/>
            <person name="Xu Z."/>
            <person name="Knudson A."/>
            <person name="Carlson A."/>
            <person name="Chen N."/>
            <person name="Kovaka S."/>
            <person name="LaButti K."/>
            <person name="Lipzen A."/>
            <person name="Pennachio C."/>
            <person name="Riley R."/>
            <person name="Schakwitz W."/>
            <person name="Umezawa K."/>
            <person name="Ohm R.A."/>
            <person name="Grigoriev I.V."/>
            <person name="Nagy L.G."/>
            <person name="Gibbons J."/>
            <person name="Hibbett D."/>
        </authorList>
    </citation>
    <scope>NUCLEOTIDE SEQUENCE [LARGE SCALE GENOMIC DNA]</scope>
    <source>
        <strain evidence="1">ALCF2SS1-6</strain>
    </source>
</reference>
<proteinExistence type="predicted"/>
<organism evidence="1 2">
    <name type="scientific">Lentinus tigrinus ALCF2SS1-6</name>
    <dbReference type="NCBI Taxonomy" id="1328759"/>
    <lineage>
        <taxon>Eukaryota</taxon>
        <taxon>Fungi</taxon>
        <taxon>Dikarya</taxon>
        <taxon>Basidiomycota</taxon>
        <taxon>Agaricomycotina</taxon>
        <taxon>Agaricomycetes</taxon>
        <taxon>Polyporales</taxon>
        <taxon>Polyporaceae</taxon>
        <taxon>Lentinus</taxon>
    </lineage>
</organism>
<protein>
    <submittedName>
        <fullName evidence="1">Uncharacterized protein</fullName>
    </submittedName>
</protein>
<dbReference type="OrthoDB" id="2751520at2759"/>
<gene>
    <name evidence="1" type="ORF">L227DRAFT_510727</name>
</gene>
<name>A0A5C2RTG6_9APHY</name>
<evidence type="ECO:0000313" key="2">
    <source>
        <dbReference type="Proteomes" id="UP000313359"/>
    </source>
</evidence>
<accession>A0A5C2RTG6</accession>
<dbReference type="Proteomes" id="UP000313359">
    <property type="component" value="Unassembled WGS sequence"/>
</dbReference>
<evidence type="ECO:0000313" key="1">
    <source>
        <dbReference type="EMBL" id="RPD55018.1"/>
    </source>
</evidence>
<dbReference type="EMBL" id="ML122299">
    <property type="protein sequence ID" value="RPD55018.1"/>
    <property type="molecule type" value="Genomic_DNA"/>
</dbReference>
<dbReference type="AlphaFoldDB" id="A0A5C2RTG6"/>